<dbReference type="Proteomes" id="UP000070284">
    <property type="component" value="Unassembled WGS sequence"/>
</dbReference>
<comment type="caution">
    <text evidence="1">The sequence shown here is derived from an EMBL/GenBank/DDBJ whole genome shotgun (WGS) entry which is preliminary data.</text>
</comment>
<dbReference type="EMBL" id="LHXO01000100">
    <property type="protein sequence ID" value="KXA93734.1"/>
    <property type="molecule type" value="Genomic_DNA"/>
</dbReference>
<reference evidence="1 2" key="1">
    <citation type="journal article" date="2016" name="Sci. Rep.">
        <title>Metabolic traits of an uncultured archaeal lineage -MSBL1- from brine pools of the Red Sea.</title>
        <authorList>
            <person name="Mwirichia R."/>
            <person name="Alam I."/>
            <person name="Rashid M."/>
            <person name="Vinu M."/>
            <person name="Ba-Alawi W."/>
            <person name="Anthony Kamau A."/>
            <person name="Kamanda Ngugi D."/>
            <person name="Goker M."/>
            <person name="Klenk H.P."/>
            <person name="Bajic V."/>
            <person name="Stingl U."/>
        </authorList>
    </citation>
    <scope>NUCLEOTIDE SEQUENCE [LARGE SCALE GENOMIC DNA]</scope>
    <source>
        <strain evidence="1">SCGC-AAA259E19</strain>
    </source>
</reference>
<sequence length="144" mass="16961">MTIEIELKEEERAFLEEFVKKGTKKARAIRRANILLLADKNYRVKDISEIVGVHERTVWRIKKRYLEEGLESALEEKPRPGQPKKWTEEHEAEIIATACSSPPEGRKRWTIRLLRDELQKKPMFKGINRETIRLVLKKTKLNLG</sequence>
<dbReference type="InterPro" id="IPR009057">
    <property type="entry name" value="Homeodomain-like_sf"/>
</dbReference>
<accession>A0A133UHL7</accession>
<name>A0A133UHL7_9EURY</name>
<dbReference type="SUPFAM" id="SSF46689">
    <property type="entry name" value="Homeodomain-like"/>
    <property type="match status" value="1"/>
</dbReference>
<dbReference type="Pfam" id="PF13565">
    <property type="entry name" value="HTH_32"/>
    <property type="match status" value="1"/>
</dbReference>
<proteinExistence type="predicted"/>
<evidence type="ECO:0000313" key="1">
    <source>
        <dbReference type="EMBL" id="KXA93734.1"/>
    </source>
</evidence>
<protein>
    <submittedName>
        <fullName evidence="1">Transposase</fullName>
    </submittedName>
</protein>
<organism evidence="1 2">
    <name type="scientific">candidate division MSBL1 archaeon SCGC-AAA259E19</name>
    <dbReference type="NCBI Taxonomy" id="1698264"/>
    <lineage>
        <taxon>Archaea</taxon>
        <taxon>Methanobacteriati</taxon>
        <taxon>Methanobacteriota</taxon>
        <taxon>candidate division MSBL1</taxon>
    </lineage>
</organism>
<evidence type="ECO:0000313" key="2">
    <source>
        <dbReference type="Proteomes" id="UP000070284"/>
    </source>
</evidence>
<gene>
    <name evidence="1" type="ORF">AKJ65_06005</name>
</gene>
<keyword evidence="2" id="KW-1185">Reference proteome</keyword>
<dbReference type="AlphaFoldDB" id="A0A133UHL7"/>